<accession>A0AAD7WVD4</accession>
<proteinExistence type="predicted"/>
<sequence>MGRAANACVTVSPFLKLLGTVSAPLQSLRRVNVALLCHAPRIEWLNPPDVPRLRPRQLLSAASEEGRVPCQVCLCPCPSQTHKHAFHVTPTFPRGGRLSPEQHALSRLSMAKIPFLNREAGTVQ</sequence>
<gene>
    <name evidence="1" type="ORF">AAFF_G00203790</name>
</gene>
<comment type="caution">
    <text evidence="1">The sequence shown here is derived from an EMBL/GenBank/DDBJ whole genome shotgun (WGS) entry which is preliminary data.</text>
</comment>
<keyword evidence="2" id="KW-1185">Reference proteome</keyword>
<dbReference type="EMBL" id="JAINUG010000027">
    <property type="protein sequence ID" value="KAJ8410398.1"/>
    <property type="molecule type" value="Genomic_DNA"/>
</dbReference>
<dbReference type="AlphaFoldDB" id="A0AAD7WVD4"/>
<name>A0AAD7WVD4_9TELE</name>
<evidence type="ECO:0000313" key="2">
    <source>
        <dbReference type="Proteomes" id="UP001221898"/>
    </source>
</evidence>
<evidence type="ECO:0000313" key="1">
    <source>
        <dbReference type="EMBL" id="KAJ8410398.1"/>
    </source>
</evidence>
<dbReference type="Proteomes" id="UP001221898">
    <property type="component" value="Unassembled WGS sequence"/>
</dbReference>
<reference evidence="1" key="1">
    <citation type="journal article" date="2023" name="Science">
        <title>Genome structures resolve the early diversification of teleost fishes.</title>
        <authorList>
            <person name="Parey E."/>
            <person name="Louis A."/>
            <person name="Montfort J."/>
            <person name="Bouchez O."/>
            <person name="Roques C."/>
            <person name="Iampietro C."/>
            <person name="Lluch J."/>
            <person name="Castinel A."/>
            <person name="Donnadieu C."/>
            <person name="Desvignes T."/>
            <person name="Floi Bucao C."/>
            <person name="Jouanno E."/>
            <person name="Wen M."/>
            <person name="Mejri S."/>
            <person name="Dirks R."/>
            <person name="Jansen H."/>
            <person name="Henkel C."/>
            <person name="Chen W.J."/>
            <person name="Zahm M."/>
            <person name="Cabau C."/>
            <person name="Klopp C."/>
            <person name="Thompson A.W."/>
            <person name="Robinson-Rechavi M."/>
            <person name="Braasch I."/>
            <person name="Lecointre G."/>
            <person name="Bobe J."/>
            <person name="Postlethwait J.H."/>
            <person name="Berthelot C."/>
            <person name="Roest Crollius H."/>
            <person name="Guiguen Y."/>
        </authorList>
    </citation>
    <scope>NUCLEOTIDE SEQUENCE</scope>
    <source>
        <strain evidence="1">NC1722</strain>
    </source>
</reference>
<organism evidence="1 2">
    <name type="scientific">Aldrovandia affinis</name>
    <dbReference type="NCBI Taxonomy" id="143900"/>
    <lineage>
        <taxon>Eukaryota</taxon>
        <taxon>Metazoa</taxon>
        <taxon>Chordata</taxon>
        <taxon>Craniata</taxon>
        <taxon>Vertebrata</taxon>
        <taxon>Euteleostomi</taxon>
        <taxon>Actinopterygii</taxon>
        <taxon>Neopterygii</taxon>
        <taxon>Teleostei</taxon>
        <taxon>Notacanthiformes</taxon>
        <taxon>Halosauridae</taxon>
        <taxon>Aldrovandia</taxon>
    </lineage>
</organism>
<protein>
    <submittedName>
        <fullName evidence="1">Uncharacterized protein</fullName>
    </submittedName>
</protein>